<evidence type="ECO:0000313" key="14">
    <source>
        <dbReference type="EMBL" id="KAL1878345.1"/>
    </source>
</evidence>
<dbReference type="InterPro" id="IPR002320">
    <property type="entry name" value="Thr-tRNA-ligase_IIa"/>
</dbReference>
<keyword evidence="9" id="KW-0030">Aminoacyl-tRNA synthetase</keyword>
<keyword evidence="5 14" id="KW-0436">Ligase</keyword>
<dbReference type="SUPFAM" id="SSF55681">
    <property type="entry name" value="Class II aaRS and biotin synthetases"/>
    <property type="match status" value="1"/>
</dbReference>
<evidence type="ECO:0000256" key="3">
    <source>
        <dbReference type="ARBA" id="ARBA00013163"/>
    </source>
</evidence>
<comment type="caution">
    <text evidence="14">The sequence shown here is derived from an EMBL/GenBank/DDBJ whole genome shotgun (WGS) entry which is preliminary data.</text>
</comment>
<sequence length="897" mass="102592">MGLPERTNPRTLELDTAPDFLAARNSLFENLKQTRDAWVAEQPPTRIEIKYQRENKPARSLLGTSWQTTPASIARQVSIRSELDRWIVARVDGQLWDIERPLEKDCVLELLDFDHPDGKKTFWEGSAHILGNAAERRFGCLLNQGEARQDGFMHEWRMPESSGVGSTITKADYKPLHRLSHKIINKALLFERLEVKKQDLLELFAYNKYKLHTIKEMNDDTTAVVYRCGEYIDLCEGPLIHNTGKVKAFELVKNSSSYFNGDAANDSLQRIYGISFPDKKALEDHKKWLEQAAQRDHRKIGREQELFFFHSTVSPGSAFFLPLGQVIYNTLMAYMREEYWKRGYQEVTTPNMFNSALWKTSGHWEHYSEDMFRFEVEKDEWALKPMNCPGHCVVFGHRERTYRELPLRISEFGILHRNELSGALTGLTRVRRFVQDDTHIFCMESQIEQEVKNVLDWLTMFYHRFFGFTFKVKLSTMPESHLGDLATWQRAETQLIKALDKLKAETGTSWELNPGDGAFYGPKIDITICDALQRDHQCASIQLDFQLPQQFNLEYRTDEQAVKAEPKTAQSDIRKFASTSNANGIETDSARLNGTVGNLNGAILEDSVVEKDLSLPKIENKMVENDGEKANDDGMHELASQPVDASVTHSEHQPEASPDLVDDHISTATNGGEEKKEKDCKDSGKLNGSHDTAYELASPAFDVSMAPQPEHQQAPRADLVADHPTITEATMKKDESQASQASQAHRRELTPGFARPVMIHRGLLGSFERFIAILCEHFAGKWPFWLSPRQILVVPVTAVVNDYAVEVQSIFRQHHMRADVDISRSTMTKKIRTGQLHNYNFIFVLGRKERDFRSVNVRNRDDPTTHRRGDLIPVDKALEALGRLRDERQLSNLVNFV</sequence>
<evidence type="ECO:0000256" key="6">
    <source>
        <dbReference type="ARBA" id="ARBA00022741"/>
    </source>
</evidence>
<dbReference type="InterPro" id="IPR002314">
    <property type="entry name" value="aa-tRNA-synt_IIb"/>
</dbReference>
<dbReference type="InterPro" id="IPR012676">
    <property type="entry name" value="TGS-like"/>
</dbReference>
<dbReference type="Pfam" id="PF03129">
    <property type="entry name" value="HGTP_anticodon"/>
    <property type="match status" value="1"/>
</dbReference>
<evidence type="ECO:0000256" key="2">
    <source>
        <dbReference type="ARBA" id="ARBA00008226"/>
    </source>
</evidence>
<proteinExistence type="inferred from homology"/>
<keyword evidence="7" id="KW-0067">ATP-binding</keyword>
<name>A0ABR3XRI4_9EURO</name>
<reference evidence="14 15" key="1">
    <citation type="journal article" date="2024" name="IMA Fungus">
        <title>IMA Genome - F19 : A genome assembly and annotation guide to empower mycologists, including annotated draft genome sequences of Ceratocystis pirilliformis, Diaporthe australafricana, Fusarium ophioides, Paecilomyces lecythidis, and Sporothrix stenoceras.</title>
        <authorList>
            <person name="Aylward J."/>
            <person name="Wilson A.M."/>
            <person name="Visagie C.M."/>
            <person name="Spraker J."/>
            <person name="Barnes I."/>
            <person name="Buitendag C."/>
            <person name="Ceriani C."/>
            <person name="Del Mar Angel L."/>
            <person name="du Plessis D."/>
            <person name="Fuchs T."/>
            <person name="Gasser K."/>
            <person name="Kramer D."/>
            <person name="Li W."/>
            <person name="Munsamy K."/>
            <person name="Piso A."/>
            <person name="Price J.L."/>
            <person name="Sonnekus B."/>
            <person name="Thomas C."/>
            <person name="van der Nest A."/>
            <person name="van Dijk A."/>
            <person name="van Heerden A."/>
            <person name="van Vuuren N."/>
            <person name="Yilmaz N."/>
            <person name="Duong T.A."/>
            <person name="van der Merwe N.A."/>
            <person name="Wingfield M.J."/>
            <person name="Wingfield B.D."/>
        </authorList>
    </citation>
    <scope>NUCLEOTIDE SEQUENCE [LARGE SCALE GENOMIC DNA]</scope>
    <source>
        <strain evidence="14 15">CMW 18167</strain>
    </source>
</reference>
<dbReference type="Gene3D" id="3.10.20.30">
    <property type="match status" value="1"/>
</dbReference>
<dbReference type="GO" id="GO:0004829">
    <property type="term" value="F:threonine-tRNA ligase activity"/>
    <property type="evidence" value="ECO:0007669"/>
    <property type="project" value="UniProtKB-EC"/>
</dbReference>
<dbReference type="CDD" id="cd00771">
    <property type="entry name" value="ThrRS_core"/>
    <property type="match status" value="1"/>
</dbReference>
<feature type="compositionally biased region" description="Basic and acidic residues" evidence="12">
    <location>
        <begin position="672"/>
        <end position="684"/>
    </location>
</feature>
<dbReference type="NCBIfam" id="TIGR00418">
    <property type="entry name" value="thrS"/>
    <property type="match status" value="1"/>
</dbReference>
<evidence type="ECO:0000256" key="7">
    <source>
        <dbReference type="ARBA" id="ARBA00022840"/>
    </source>
</evidence>
<organism evidence="14 15">
    <name type="scientific">Paecilomyces lecythidis</name>
    <dbReference type="NCBI Taxonomy" id="3004212"/>
    <lineage>
        <taxon>Eukaryota</taxon>
        <taxon>Fungi</taxon>
        <taxon>Dikarya</taxon>
        <taxon>Ascomycota</taxon>
        <taxon>Pezizomycotina</taxon>
        <taxon>Eurotiomycetes</taxon>
        <taxon>Eurotiomycetidae</taxon>
        <taxon>Eurotiales</taxon>
        <taxon>Thermoascaceae</taxon>
        <taxon>Paecilomyces</taxon>
    </lineage>
</organism>
<dbReference type="PANTHER" id="PTHR11451:SF46">
    <property type="entry name" value="THREONINE--TRNA LIGASE"/>
    <property type="match status" value="1"/>
</dbReference>
<evidence type="ECO:0000256" key="8">
    <source>
        <dbReference type="ARBA" id="ARBA00022917"/>
    </source>
</evidence>
<dbReference type="Gene3D" id="3.30.930.10">
    <property type="entry name" value="Bira Bifunctional Protein, Domain 2"/>
    <property type="match status" value="2"/>
</dbReference>
<dbReference type="InterPro" id="IPR047246">
    <property type="entry name" value="ThrRS_anticodon"/>
</dbReference>
<dbReference type="PROSITE" id="PS50862">
    <property type="entry name" value="AA_TRNA_LIGASE_II"/>
    <property type="match status" value="1"/>
</dbReference>
<dbReference type="CDD" id="cd00860">
    <property type="entry name" value="ThrRS_anticodon"/>
    <property type="match status" value="1"/>
</dbReference>
<evidence type="ECO:0000256" key="11">
    <source>
        <dbReference type="ARBA" id="ARBA00049515"/>
    </source>
</evidence>
<dbReference type="Pfam" id="PF00587">
    <property type="entry name" value="tRNA-synt_2b"/>
    <property type="match status" value="1"/>
</dbReference>
<dbReference type="SUPFAM" id="SSF81271">
    <property type="entry name" value="TGS-like"/>
    <property type="match status" value="1"/>
</dbReference>
<dbReference type="SUPFAM" id="SSF52954">
    <property type="entry name" value="Class II aaRS ABD-related"/>
    <property type="match status" value="1"/>
</dbReference>
<dbReference type="CDD" id="cd01667">
    <property type="entry name" value="TGS_ThrRS"/>
    <property type="match status" value="1"/>
</dbReference>
<comment type="subcellular location">
    <subcellularLocation>
        <location evidence="1">Cytoplasm</location>
    </subcellularLocation>
</comment>
<dbReference type="SMART" id="SM00863">
    <property type="entry name" value="tRNA_SAD"/>
    <property type="match status" value="1"/>
</dbReference>
<dbReference type="Pfam" id="PF07973">
    <property type="entry name" value="tRNA_SAD"/>
    <property type="match status" value="1"/>
</dbReference>
<evidence type="ECO:0000256" key="9">
    <source>
        <dbReference type="ARBA" id="ARBA00023146"/>
    </source>
</evidence>
<dbReference type="InterPro" id="IPR012947">
    <property type="entry name" value="tRNA_SAD"/>
</dbReference>
<keyword evidence="8" id="KW-0648">Protein biosynthesis</keyword>
<dbReference type="InterPro" id="IPR045864">
    <property type="entry name" value="aa-tRNA-synth_II/BPL/LPL"/>
</dbReference>
<dbReference type="InterPro" id="IPR004095">
    <property type="entry name" value="TGS"/>
</dbReference>
<keyword evidence="15" id="KW-1185">Reference proteome</keyword>
<dbReference type="InterPro" id="IPR004154">
    <property type="entry name" value="Anticodon-bd"/>
</dbReference>
<dbReference type="InterPro" id="IPR012675">
    <property type="entry name" value="Beta-grasp_dom_sf"/>
</dbReference>
<dbReference type="InterPro" id="IPR018163">
    <property type="entry name" value="Thr/Ala-tRNA-synth_IIc_edit"/>
</dbReference>
<dbReference type="Pfam" id="PF02824">
    <property type="entry name" value="TGS"/>
    <property type="match status" value="1"/>
</dbReference>
<gene>
    <name evidence="14" type="primary">THS1</name>
    <name evidence="14" type="ORF">Plec18167_004417</name>
</gene>
<dbReference type="InterPro" id="IPR036621">
    <property type="entry name" value="Anticodon-bd_dom_sf"/>
</dbReference>
<dbReference type="Gene3D" id="3.30.980.10">
    <property type="entry name" value="Threonyl-trna Synthetase, Chain A, domain 2"/>
    <property type="match status" value="1"/>
</dbReference>
<comment type="similarity">
    <text evidence="2">Belongs to the class-II aminoacyl-tRNA synthetase family.</text>
</comment>
<dbReference type="PANTHER" id="PTHR11451">
    <property type="entry name" value="THREONINE-TRNA LIGASE"/>
    <property type="match status" value="1"/>
</dbReference>
<evidence type="ECO:0000256" key="10">
    <source>
        <dbReference type="ARBA" id="ARBA00031900"/>
    </source>
</evidence>
<dbReference type="InterPro" id="IPR033728">
    <property type="entry name" value="ThrRS_core"/>
</dbReference>
<evidence type="ECO:0000256" key="12">
    <source>
        <dbReference type="SAM" id="MobiDB-lite"/>
    </source>
</evidence>
<comment type="catalytic activity">
    <reaction evidence="11">
        <text>tRNA(Thr) + L-threonine + ATP = L-threonyl-tRNA(Thr) + AMP + diphosphate + H(+)</text>
        <dbReference type="Rhea" id="RHEA:24624"/>
        <dbReference type="Rhea" id="RHEA-COMP:9670"/>
        <dbReference type="Rhea" id="RHEA-COMP:9704"/>
        <dbReference type="ChEBI" id="CHEBI:15378"/>
        <dbReference type="ChEBI" id="CHEBI:30616"/>
        <dbReference type="ChEBI" id="CHEBI:33019"/>
        <dbReference type="ChEBI" id="CHEBI:57926"/>
        <dbReference type="ChEBI" id="CHEBI:78442"/>
        <dbReference type="ChEBI" id="CHEBI:78534"/>
        <dbReference type="ChEBI" id="CHEBI:456215"/>
        <dbReference type="EC" id="6.1.1.3"/>
    </reaction>
</comment>
<dbReference type="InterPro" id="IPR006195">
    <property type="entry name" value="aa-tRNA-synth_II"/>
</dbReference>
<evidence type="ECO:0000256" key="1">
    <source>
        <dbReference type="ARBA" id="ARBA00004496"/>
    </source>
</evidence>
<feature type="domain" description="Aminoacyl-transfer RNA synthetases class-II family profile" evidence="13">
    <location>
        <begin position="296"/>
        <end position="783"/>
    </location>
</feature>
<dbReference type="SUPFAM" id="SSF55186">
    <property type="entry name" value="ThrRS/AlaRS common domain"/>
    <property type="match status" value="1"/>
</dbReference>
<dbReference type="EC" id="6.1.1.3" evidence="3"/>
<evidence type="ECO:0000256" key="5">
    <source>
        <dbReference type="ARBA" id="ARBA00022598"/>
    </source>
</evidence>
<keyword evidence="6" id="KW-0547">Nucleotide-binding</keyword>
<dbReference type="Gene3D" id="3.40.50.800">
    <property type="entry name" value="Anticodon-binding domain"/>
    <property type="match status" value="1"/>
</dbReference>
<keyword evidence="4" id="KW-0963">Cytoplasm</keyword>
<dbReference type="EMBL" id="JAVDPF010000012">
    <property type="protein sequence ID" value="KAL1878345.1"/>
    <property type="molecule type" value="Genomic_DNA"/>
</dbReference>
<protein>
    <recommendedName>
        <fullName evidence="3">threonine--tRNA ligase</fullName>
        <ecNumber evidence="3">6.1.1.3</ecNumber>
    </recommendedName>
    <alternativeName>
        <fullName evidence="10">Threonyl-tRNA synthetase</fullName>
    </alternativeName>
</protein>
<feature type="region of interest" description="Disordered" evidence="12">
    <location>
        <begin position="643"/>
        <end position="691"/>
    </location>
</feature>
<dbReference type="PRINTS" id="PR01047">
    <property type="entry name" value="TRNASYNTHTHR"/>
</dbReference>
<accession>A0ABR3XRI4</accession>
<evidence type="ECO:0000313" key="15">
    <source>
        <dbReference type="Proteomes" id="UP001583193"/>
    </source>
</evidence>
<evidence type="ECO:0000256" key="4">
    <source>
        <dbReference type="ARBA" id="ARBA00022490"/>
    </source>
</evidence>
<evidence type="ECO:0000259" key="13">
    <source>
        <dbReference type="PROSITE" id="PS50862"/>
    </source>
</evidence>
<dbReference type="Proteomes" id="UP001583193">
    <property type="component" value="Unassembled WGS sequence"/>
</dbReference>